<dbReference type="PANTHER" id="PTHR13153">
    <property type="entry name" value="CGTHBA PROTEIN -14 GENE PROTEIN"/>
    <property type="match status" value="1"/>
</dbReference>
<sequence length="666" mass="73791">MNSGLAYGSPSVESGPNVGGTTTPFRLIGIAFVVDQKGRGSRTVMRYPIAPSQPEDADDVFFRLGQRQLSKLFRPKPSLCAHPMTLAIGSTIFCCRAILLEDYHVTSTTDDASSSDDRVELFSVVVALAPQERGPIVPITGWFEEQNNRTDKKDEEDGGSDHDEDGQGRASPSFKTVRRVHLSLARLCRVLEREEKRCSYVSIQSAQYLRFRKKMKAEVTVPVPSPTSVSSNKVNHIRRTSTFSSIFEREPGGQQSTLQQQSQQASQQQTQGRSNSSAKSKQNEELEQDVLEMFMATETSPVGKSPMHSGNLALELVQFHHAMARNDYSFPPSPSLLLTGRDGIVHINGHIAVAVEAVSPRIIQEQEVRPYETLLFPYASPKELLESLAGYGSSASRRLQQVLLTVNPQKSLLDIATDANLSLQSSMEIAKYLVGKSAAIVSPVISRNCRFACDRVQQLQNITLPFAHEFGAQIDLFSLVSFLTQSGWKLEEAITNLLVSTDEAVVRLRSQLSTVTSMVPSTELPEGVSDVPAAAIDPMPMGVIRDHSIASMEELEDTMFQLTVWLCSHRVLVHLNEYLVAAPSSSWKSDEATEQKMSEKDLSSDDALFHELQELDCLTGTISIPACSWRIGMDQSRLRAFAERHSQIRVVQRPFEVGDDWGRLFD</sequence>
<feature type="region of interest" description="Disordered" evidence="1">
    <location>
        <begin position="141"/>
        <end position="174"/>
    </location>
</feature>
<name>A0A7S3P7J0_9STRA</name>
<dbReference type="EMBL" id="HBIM01009759">
    <property type="protein sequence ID" value="CAE0410794.1"/>
    <property type="molecule type" value="Transcribed_RNA"/>
</dbReference>
<proteinExistence type="predicted"/>
<dbReference type="GO" id="GO:1904262">
    <property type="term" value="P:negative regulation of TORC1 signaling"/>
    <property type="evidence" value="ECO:0007669"/>
    <property type="project" value="TreeGrafter"/>
</dbReference>
<dbReference type="AlphaFoldDB" id="A0A7S3P7J0"/>
<gene>
    <name evidence="2" type="ORF">ACOF00016_LOCUS8232</name>
</gene>
<feature type="compositionally biased region" description="Low complexity" evidence="1">
    <location>
        <begin position="254"/>
        <end position="271"/>
    </location>
</feature>
<dbReference type="InterPro" id="IPR005365">
    <property type="entry name" value="Npr3"/>
</dbReference>
<dbReference type="GO" id="GO:0034198">
    <property type="term" value="P:cellular response to amino acid starvation"/>
    <property type="evidence" value="ECO:0007669"/>
    <property type="project" value="TreeGrafter"/>
</dbReference>
<organism evidence="2">
    <name type="scientific">Amphora coffeiformis</name>
    <dbReference type="NCBI Taxonomy" id="265554"/>
    <lineage>
        <taxon>Eukaryota</taxon>
        <taxon>Sar</taxon>
        <taxon>Stramenopiles</taxon>
        <taxon>Ochrophyta</taxon>
        <taxon>Bacillariophyta</taxon>
        <taxon>Bacillariophyceae</taxon>
        <taxon>Bacillariophycidae</taxon>
        <taxon>Thalassiophysales</taxon>
        <taxon>Catenulaceae</taxon>
        <taxon>Amphora</taxon>
    </lineage>
</organism>
<feature type="region of interest" description="Disordered" evidence="1">
    <location>
        <begin position="249"/>
        <end position="285"/>
    </location>
</feature>
<dbReference type="GO" id="GO:0010508">
    <property type="term" value="P:positive regulation of autophagy"/>
    <property type="evidence" value="ECO:0007669"/>
    <property type="project" value="TreeGrafter"/>
</dbReference>
<dbReference type="GO" id="GO:1990130">
    <property type="term" value="C:GATOR1 complex"/>
    <property type="evidence" value="ECO:0007669"/>
    <property type="project" value="TreeGrafter"/>
</dbReference>
<accession>A0A7S3P7J0</accession>
<protein>
    <submittedName>
        <fullName evidence="2">Uncharacterized protein</fullName>
    </submittedName>
</protein>
<dbReference type="PANTHER" id="PTHR13153:SF5">
    <property type="entry name" value="GATOR COMPLEX PROTEIN NPRL3"/>
    <property type="match status" value="1"/>
</dbReference>
<feature type="compositionally biased region" description="Basic and acidic residues" evidence="1">
    <location>
        <begin position="146"/>
        <end position="167"/>
    </location>
</feature>
<evidence type="ECO:0000313" key="2">
    <source>
        <dbReference type="EMBL" id="CAE0410794.1"/>
    </source>
</evidence>
<dbReference type="GO" id="GO:0038202">
    <property type="term" value="P:TORC1 signaling"/>
    <property type="evidence" value="ECO:0007669"/>
    <property type="project" value="TreeGrafter"/>
</dbReference>
<reference evidence="2" key="1">
    <citation type="submission" date="2021-01" db="EMBL/GenBank/DDBJ databases">
        <authorList>
            <person name="Corre E."/>
            <person name="Pelletier E."/>
            <person name="Niang G."/>
            <person name="Scheremetjew M."/>
            <person name="Finn R."/>
            <person name="Kale V."/>
            <person name="Holt S."/>
            <person name="Cochrane G."/>
            <person name="Meng A."/>
            <person name="Brown T."/>
            <person name="Cohen L."/>
        </authorList>
    </citation>
    <scope>NUCLEOTIDE SEQUENCE</scope>
    <source>
        <strain evidence="2">CCMP127</strain>
    </source>
</reference>
<evidence type="ECO:0000256" key="1">
    <source>
        <dbReference type="SAM" id="MobiDB-lite"/>
    </source>
</evidence>